<evidence type="ECO:0000256" key="2">
    <source>
        <dbReference type="ARBA" id="ARBA00004496"/>
    </source>
</evidence>
<comment type="subcellular location">
    <subcellularLocation>
        <location evidence="2">Cytoplasm</location>
    </subcellularLocation>
    <subcellularLocation>
        <location evidence="1">Photoreceptor inner segment</location>
    </subcellularLocation>
</comment>
<dbReference type="OrthoDB" id="259905at2759"/>
<dbReference type="PANTHER" id="PTHR33958:SF1">
    <property type="entry name" value="CILIA- AND FLAGELLA-ASSOCIATED PROTEIN 418"/>
    <property type="match status" value="1"/>
</dbReference>
<feature type="region of interest" description="Disordered" evidence="6">
    <location>
        <begin position="29"/>
        <end position="48"/>
    </location>
</feature>
<gene>
    <name evidence="7" type="primary">cfap418</name>
</gene>
<dbReference type="Ensembl" id="ENSGWIT00000040417.1">
    <property type="protein sequence ID" value="ENSGWIP00000037109.1"/>
    <property type="gene ID" value="ENSGWIG00000019070.1"/>
</dbReference>
<reference evidence="7" key="3">
    <citation type="submission" date="2025-09" db="UniProtKB">
        <authorList>
            <consortium name="Ensembl"/>
        </authorList>
    </citation>
    <scope>IDENTIFICATION</scope>
</reference>
<feature type="compositionally biased region" description="Basic and acidic residues" evidence="6">
    <location>
        <begin position="32"/>
        <end position="48"/>
    </location>
</feature>
<name>A0A8C5GY06_GOUWI</name>
<reference evidence="7" key="1">
    <citation type="submission" date="2020-06" db="EMBL/GenBank/DDBJ databases">
        <authorList>
            <consortium name="Wellcome Sanger Institute Data Sharing"/>
        </authorList>
    </citation>
    <scope>NUCLEOTIDE SEQUENCE [LARGE SCALE GENOMIC DNA]</scope>
</reference>
<dbReference type="InterPro" id="IPR029239">
    <property type="entry name" value="CFAP418"/>
</dbReference>
<dbReference type="GeneID" id="114478315"/>
<keyword evidence="8" id="KW-1185">Reference proteome</keyword>
<dbReference type="AlphaFoldDB" id="A0A8C5GY06"/>
<dbReference type="PANTHER" id="PTHR33958">
    <property type="entry name" value="PROTEIN C8ORF37"/>
    <property type="match status" value="1"/>
</dbReference>
<dbReference type="Pfam" id="PF14996">
    <property type="entry name" value="RMP"/>
    <property type="match status" value="1"/>
</dbReference>
<comment type="function">
    <text evidence="4">May be involved in photoreceptor outer segment disk morphogenesis.</text>
</comment>
<keyword evidence="3" id="KW-0963">Cytoplasm</keyword>
<evidence type="ECO:0000256" key="3">
    <source>
        <dbReference type="ARBA" id="ARBA00022490"/>
    </source>
</evidence>
<evidence type="ECO:0000256" key="6">
    <source>
        <dbReference type="SAM" id="MobiDB-lite"/>
    </source>
</evidence>
<dbReference type="Proteomes" id="UP000694680">
    <property type="component" value="Chromosome 16"/>
</dbReference>
<accession>A0A8C5GY06</accession>
<reference evidence="7" key="2">
    <citation type="submission" date="2025-08" db="UniProtKB">
        <authorList>
            <consortium name="Ensembl"/>
        </authorList>
    </citation>
    <scope>IDENTIFICATION</scope>
</reference>
<dbReference type="CTD" id="157657"/>
<evidence type="ECO:0000313" key="7">
    <source>
        <dbReference type="Ensembl" id="ENSGWIP00000037109.1"/>
    </source>
</evidence>
<dbReference type="GO" id="GO:0005829">
    <property type="term" value="C:cytosol"/>
    <property type="evidence" value="ECO:0007669"/>
    <property type="project" value="TreeGrafter"/>
</dbReference>
<organism evidence="7 8">
    <name type="scientific">Gouania willdenowi</name>
    <name type="common">Blunt-snouted clingfish</name>
    <name type="synonym">Lepadogaster willdenowi</name>
    <dbReference type="NCBI Taxonomy" id="441366"/>
    <lineage>
        <taxon>Eukaryota</taxon>
        <taxon>Metazoa</taxon>
        <taxon>Chordata</taxon>
        <taxon>Craniata</taxon>
        <taxon>Vertebrata</taxon>
        <taxon>Euteleostomi</taxon>
        <taxon>Actinopterygii</taxon>
        <taxon>Neopterygii</taxon>
        <taxon>Teleostei</taxon>
        <taxon>Neoteleostei</taxon>
        <taxon>Acanthomorphata</taxon>
        <taxon>Ovalentaria</taxon>
        <taxon>Blenniimorphae</taxon>
        <taxon>Blenniiformes</taxon>
        <taxon>Gobiesocoidei</taxon>
        <taxon>Gobiesocidae</taxon>
        <taxon>Gobiesocinae</taxon>
        <taxon>Gouania</taxon>
    </lineage>
</organism>
<sequence length="208" mass="23778">MADDDLDDLLDEVEKTFCRNVCVRGESSAVDKPTKVTDGQRTHSASKHKELKSSITDDIDALLDEFMDEDYCDTSQTKITQFSDGTHEKKKKNHSSDAGGRKCCPVFLGGSSLINGIGTSTSKRSCDQLRCISCDFRVMTFEDSEWDPSCDYLFLRNNMPDHQKLRAKLRRRRGIRAYACQCSWFSSEEPMDVRERPQLRWVCGKHQD</sequence>
<evidence type="ECO:0000313" key="8">
    <source>
        <dbReference type="Proteomes" id="UP000694680"/>
    </source>
</evidence>
<dbReference type="RefSeq" id="XP_028327108.1">
    <property type="nucleotide sequence ID" value="XM_028471307.1"/>
</dbReference>
<evidence type="ECO:0000256" key="5">
    <source>
        <dbReference type="ARBA" id="ARBA00026215"/>
    </source>
</evidence>
<dbReference type="GO" id="GO:0001917">
    <property type="term" value="C:photoreceptor inner segment"/>
    <property type="evidence" value="ECO:0007669"/>
    <property type="project" value="UniProtKB-SubCell"/>
</dbReference>
<protein>
    <recommendedName>
        <fullName evidence="5">Cilia- and flagella-associated protein 418</fullName>
    </recommendedName>
</protein>
<proteinExistence type="predicted"/>
<evidence type="ECO:0000256" key="1">
    <source>
        <dbReference type="ARBA" id="ARBA00004437"/>
    </source>
</evidence>
<evidence type="ECO:0000256" key="4">
    <source>
        <dbReference type="ARBA" id="ARBA00024819"/>
    </source>
</evidence>